<dbReference type="GO" id="GO:0042054">
    <property type="term" value="F:histone methyltransferase activity"/>
    <property type="evidence" value="ECO:0007669"/>
    <property type="project" value="InterPro"/>
</dbReference>
<dbReference type="SMART" id="SM00508">
    <property type="entry name" value="PostSET"/>
    <property type="match status" value="1"/>
</dbReference>
<keyword evidence="5" id="KW-0808">Transferase</keyword>
<evidence type="ECO:0000256" key="3">
    <source>
        <dbReference type="ARBA" id="ARBA00022454"/>
    </source>
</evidence>
<organism evidence="12 13">
    <name type="scientific">Dactylonectria macrodidyma</name>
    <dbReference type="NCBI Taxonomy" id="307937"/>
    <lineage>
        <taxon>Eukaryota</taxon>
        <taxon>Fungi</taxon>
        <taxon>Dikarya</taxon>
        <taxon>Ascomycota</taxon>
        <taxon>Pezizomycotina</taxon>
        <taxon>Sordariomycetes</taxon>
        <taxon>Hypocreomycetidae</taxon>
        <taxon>Hypocreales</taxon>
        <taxon>Nectriaceae</taxon>
        <taxon>Dactylonectria</taxon>
    </lineage>
</organism>
<comment type="subcellular location">
    <subcellularLocation>
        <location evidence="2">Chromosome</location>
    </subcellularLocation>
    <subcellularLocation>
        <location evidence="1">Nucleus</location>
    </subcellularLocation>
</comment>
<proteinExistence type="predicted"/>
<dbReference type="InterPro" id="IPR006560">
    <property type="entry name" value="AWS_dom"/>
</dbReference>
<evidence type="ECO:0000256" key="7">
    <source>
        <dbReference type="ARBA" id="ARBA00023242"/>
    </source>
</evidence>
<protein>
    <recommendedName>
        <fullName evidence="14">Histone-lysine N-methyltransferase ASH1L</fullName>
    </recommendedName>
</protein>
<feature type="domain" description="AWS" evidence="11">
    <location>
        <begin position="423"/>
        <end position="470"/>
    </location>
</feature>
<evidence type="ECO:0000256" key="5">
    <source>
        <dbReference type="ARBA" id="ARBA00022679"/>
    </source>
</evidence>
<evidence type="ECO:0000259" key="9">
    <source>
        <dbReference type="PROSITE" id="PS50280"/>
    </source>
</evidence>
<evidence type="ECO:0000256" key="2">
    <source>
        <dbReference type="ARBA" id="ARBA00004286"/>
    </source>
</evidence>
<feature type="compositionally biased region" description="Low complexity" evidence="8">
    <location>
        <begin position="767"/>
        <end position="792"/>
    </location>
</feature>
<dbReference type="EMBL" id="JAGMUV010000001">
    <property type="protein sequence ID" value="KAH7176671.1"/>
    <property type="molecule type" value="Genomic_DNA"/>
</dbReference>
<evidence type="ECO:0008006" key="14">
    <source>
        <dbReference type="Google" id="ProtNLM"/>
    </source>
</evidence>
<feature type="region of interest" description="Disordered" evidence="8">
    <location>
        <begin position="1"/>
        <end position="40"/>
    </location>
</feature>
<evidence type="ECO:0000256" key="8">
    <source>
        <dbReference type="SAM" id="MobiDB-lite"/>
    </source>
</evidence>
<feature type="region of interest" description="Disordered" evidence="8">
    <location>
        <begin position="699"/>
        <end position="754"/>
    </location>
</feature>
<dbReference type="PANTHER" id="PTHR22884">
    <property type="entry name" value="SET DOMAIN PROTEINS"/>
    <property type="match status" value="1"/>
</dbReference>
<dbReference type="OrthoDB" id="422362at2759"/>
<evidence type="ECO:0000259" key="11">
    <source>
        <dbReference type="PROSITE" id="PS51215"/>
    </source>
</evidence>
<accession>A0A9P9FV91</accession>
<dbReference type="InterPro" id="IPR001214">
    <property type="entry name" value="SET_dom"/>
</dbReference>
<feature type="region of interest" description="Disordered" evidence="8">
    <location>
        <begin position="767"/>
        <end position="794"/>
    </location>
</feature>
<dbReference type="SMART" id="SM00317">
    <property type="entry name" value="SET"/>
    <property type="match status" value="1"/>
</dbReference>
<dbReference type="InterPro" id="IPR003616">
    <property type="entry name" value="Post-SET_dom"/>
</dbReference>
<evidence type="ECO:0000259" key="10">
    <source>
        <dbReference type="PROSITE" id="PS50868"/>
    </source>
</evidence>
<feature type="compositionally biased region" description="Polar residues" evidence="8">
    <location>
        <begin position="17"/>
        <end position="40"/>
    </location>
</feature>
<keyword evidence="3" id="KW-0158">Chromosome</keyword>
<reference evidence="12" key="1">
    <citation type="journal article" date="2021" name="Nat. Commun.">
        <title>Genetic determinants of endophytism in the Arabidopsis root mycobiome.</title>
        <authorList>
            <person name="Mesny F."/>
            <person name="Miyauchi S."/>
            <person name="Thiergart T."/>
            <person name="Pickel B."/>
            <person name="Atanasova L."/>
            <person name="Karlsson M."/>
            <person name="Huettel B."/>
            <person name="Barry K.W."/>
            <person name="Haridas S."/>
            <person name="Chen C."/>
            <person name="Bauer D."/>
            <person name="Andreopoulos W."/>
            <person name="Pangilinan J."/>
            <person name="LaButti K."/>
            <person name="Riley R."/>
            <person name="Lipzen A."/>
            <person name="Clum A."/>
            <person name="Drula E."/>
            <person name="Henrissat B."/>
            <person name="Kohler A."/>
            <person name="Grigoriev I.V."/>
            <person name="Martin F.M."/>
            <person name="Hacquard S."/>
        </authorList>
    </citation>
    <scope>NUCLEOTIDE SEQUENCE</scope>
    <source>
        <strain evidence="12">MPI-CAGE-AT-0147</strain>
    </source>
</reference>
<dbReference type="Gene3D" id="2.170.270.10">
    <property type="entry name" value="SET domain"/>
    <property type="match status" value="1"/>
</dbReference>
<feature type="compositionally biased region" description="Polar residues" evidence="8">
    <location>
        <begin position="204"/>
        <end position="216"/>
    </location>
</feature>
<feature type="compositionally biased region" description="Basic and acidic residues" evidence="8">
    <location>
        <begin position="146"/>
        <end position="157"/>
    </location>
</feature>
<evidence type="ECO:0000256" key="4">
    <source>
        <dbReference type="ARBA" id="ARBA00022603"/>
    </source>
</evidence>
<keyword evidence="13" id="KW-1185">Reference proteome</keyword>
<feature type="compositionally biased region" description="Basic and acidic residues" evidence="8">
    <location>
        <begin position="287"/>
        <end position="297"/>
    </location>
</feature>
<dbReference type="GO" id="GO:0032259">
    <property type="term" value="P:methylation"/>
    <property type="evidence" value="ECO:0007669"/>
    <property type="project" value="UniProtKB-KW"/>
</dbReference>
<name>A0A9P9FV91_9HYPO</name>
<feature type="region of interest" description="Disordered" evidence="8">
    <location>
        <begin position="195"/>
        <end position="224"/>
    </location>
</feature>
<keyword evidence="4" id="KW-0489">Methyltransferase</keyword>
<dbReference type="GO" id="GO:0005634">
    <property type="term" value="C:nucleus"/>
    <property type="evidence" value="ECO:0007669"/>
    <property type="project" value="UniProtKB-SubCell"/>
</dbReference>
<evidence type="ECO:0000256" key="6">
    <source>
        <dbReference type="ARBA" id="ARBA00022691"/>
    </source>
</evidence>
<feature type="region of interest" description="Disordered" evidence="8">
    <location>
        <begin position="135"/>
        <end position="174"/>
    </location>
</feature>
<evidence type="ECO:0000313" key="13">
    <source>
        <dbReference type="Proteomes" id="UP000738349"/>
    </source>
</evidence>
<dbReference type="PROSITE" id="PS50868">
    <property type="entry name" value="POST_SET"/>
    <property type="match status" value="1"/>
</dbReference>
<dbReference type="SUPFAM" id="SSF82199">
    <property type="entry name" value="SET domain"/>
    <property type="match status" value="1"/>
</dbReference>
<dbReference type="PROSITE" id="PS50280">
    <property type="entry name" value="SET"/>
    <property type="match status" value="1"/>
</dbReference>
<evidence type="ECO:0000256" key="1">
    <source>
        <dbReference type="ARBA" id="ARBA00004123"/>
    </source>
</evidence>
<dbReference type="Pfam" id="PF17907">
    <property type="entry name" value="AWS"/>
    <property type="match status" value="1"/>
</dbReference>
<dbReference type="Proteomes" id="UP000738349">
    <property type="component" value="Unassembled WGS sequence"/>
</dbReference>
<dbReference type="InterPro" id="IPR050777">
    <property type="entry name" value="SET2_Histone-Lys_MeTrsfase"/>
</dbReference>
<sequence>MALVLSTEGSFDVGATDDSSNLASVSSTPPTTVADTASLHSDSPKRDVVHVAVLDEPVSVPALVESALIESALIDAALAEPALVEPAASEPDAPAVAATVAAPIAVADAKPDPPPITRPRRARVSAPVYNMAQLSGTAGHGKRRAKGDIVADRRRTVSGDGLVGGSNGATPRASRAVRDGIDALDLQWSLGDLDSPRTRRQRLQESPASRRSSTRLTGAPPVSALTNKLSTLGKRSRKAMDKGVSMSRELRRLQDTKEFSHIDDKPVVHTIWANGKFVDPDAPAPRASKESKPKEASEETEEAEAEPVTNTRKRRVKKYLDKGLYAGQDMPIDMTKGLTVAEKKSLAQLPELIPSGRVNKTMPSPIFTGLRTLIAGRDFKLPYNVCNPLPPGQPKPDEWKKMTKNRFIGESKDYWRKSPHFHDYQSKCVCLPEDGCGESCQNRIMLYECDEMNCNVGKQHCANRAFANLTARRAKGGKFRVGVEVIKTSDRGHGVRSNRCFRPNQIIMEYAGEIITEDECERRMTEVYKDNECYYLMSFDQNMIIDATTGSIARFVNHSCNPNCRMIKWIVSGQPRMALFAGDKPIMTGDELTYDYNFDPFSAKNVQKCLCGEPNCRGVLGPKPREVKPPKADLKNAMKAKVKAGKRKLKDLVGDEVEATGTKAKKRKIQAATGVKRSLSTASSKVVKSTAAALKKSMSTISAKKTGPGAKSPAQRRASTGSLIKKTSKTQRIIKTYGKSTSSPKKRSSTGASSVTLVSTIVKGVKSAKASPAAKKLTTKKTTPVKKSPITKAASVRKSIAKLTSPRKGLELSRAAQIRVVQAE</sequence>
<feature type="domain" description="SET" evidence="9">
    <location>
        <begin position="481"/>
        <end position="597"/>
    </location>
</feature>
<comment type="caution">
    <text evidence="12">The sequence shown here is derived from an EMBL/GenBank/DDBJ whole genome shotgun (WGS) entry which is preliminary data.</text>
</comment>
<dbReference type="InterPro" id="IPR046341">
    <property type="entry name" value="SET_dom_sf"/>
</dbReference>
<dbReference type="FunFam" id="2.170.270.10:FF:000037">
    <property type="entry name" value="Histone-lysine N-methyltransferase"/>
    <property type="match status" value="1"/>
</dbReference>
<dbReference type="PROSITE" id="PS51215">
    <property type="entry name" value="AWS"/>
    <property type="match status" value="1"/>
</dbReference>
<keyword evidence="7" id="KW-0539">Nucleus</keyword>
<keyword evidence="6" id="KW-0949">S-adenosyl-L-methionine</keyword>
<feature type="domain" description="Post-SET" evidence="10">
    <location>
        <begin position="605"/>
        <end position="621"/>
    </location>
</feature>
<dbReference type="AlphaFoldDB" id="A0A9P9FV91"/>
<evidence type="ECO:0000313" key="12">
    <source>
        <dbReference type="EMBL" id="KAH7176671.1"/>
    </source>
</evidence>
<feature type="region of interest" description="Disordered" evidence="8">
    <location>
        <begin position="276"/>
        <end position="311"/>
    </location>
</feature>
<gene>
    <name evidence="12" type="ORF">EDB81DRAFT_47014</name>
</gene>
<dbReference type="Pfam" id="PF00856">
    <property type="entry name" value="SET"/>
    <property type="match status" value="1"/>
</dbReference>
<dbReference type="GO" id="GO:0005694">
    <property type="term" value="C:chromosome"/>
    <property type="evidence" value="ECO:0007669"/>
    <property type="project" value="UniProtKB-SubCell"/>
</dbReference>